<dbReference type="GO" id="GO:0008984">
    <property type="term" value="F:protein-glutamate methylesterase activity"/>
    <property type="evidence" value="ECO:0007669"/>
    <property type="project" value="InterPro"/>
</dbReference>
<feature type="domain" description="CheB-type methylesterase" evidence="20">
    <location>
        <begin position="36"/>
        <end position="220"/>
    </location>
</feature>
<dbReference type="Pfam" id="PF02518">
    <property type="entry name" value="HATPase_c"/>
    <property type="match status" value="1"/>
</dbReference>
<evidence type="ECO:0000256" key="4">
    <source>
        <dbReference type="ARBA" id="ARBA00022475"/>
    </source>
</evidence>
<accession>E3FXS3</accession>
<dbReference type="SMART" id="SM00448">
    <property type="entry name" value="REC"/>
    <property type="match status" value="1"/>
</dbReference>
<dbReference type="SUPFAM" id="SSF53335">
    <property type="entry name" value="S-adenosyl-L-methionine-dependent methyltransferases"/>
    <property type="match status" value="1"/>
</dbReference>
<dbReference type="GO" id="GO:0005524">
    <property type="term" value="F:ATP binding"/>
    <property type="evidence" value="ECO:0007669"/>
    <property type="project" value="UniProtKB-KW"/>
</dbReference>
<comment type="subcellular location">
    <subcellularLocation>
        <location evidence="3">Cell membrane</location>
    </subcellularLocation>
</comment>
<dbReference type="CDD" id="cd00130">
    <property type="entry name" value="PAS"/>
    <property type="match status" value="1"/>
</dbReference>
<feature type="modified residue" description="4-aspartylphosphate" evidence="15">
    <location>
        <position position="1337"/>
    </location>
</feature>
<dbReference type="SUPFAM" id="SSF52738">
    <property type="entry name" value="Methylesterase CheB, C-terminal domain"/>
    <property type="match status" value="1"/>
</dbReference>
<dbReference type="CDD" id="cd00082">
    <property type="entry name" value="HisKA"/>
    <property type="match status" value="1"/>
</dbReference>
<evidence type="ECO:0000256" key="8">
    <source>
        <dbReference type="ARBA" id="ARBA00022691"/>
    </source>
</evidence>
<dbReference type="InterPro" id="IPR003594">
    <property type="entry name" value="HATPase_dom"/>
</dbReference>
<gene>
    <name evidence="22" type="ordered locus">STAUR_7112</name>
</gene>
<name>E3FXS3_STIAD</name>
<dbReference type="Pfam" id="PF00512">
    <property type="entry name" value="HisKA"/>
    <property type="match status" value="1"/>
</dbReference>
<dbReference type="Pfam" id="PF01739">
    <property type="entry name" value="CheR"/>
    <property type="match status" value="1"/>
</dbReference>
<dbReference type="PROSITE" id="PS50123">
    <property type="entry name" value="CHER"/>
    <property type="match status" value="1"/>
</dbReference>
<dbReference type="InterPro" id="IPR022642">
    <property type="entry name" value="CheR_C"/>
</dbReference>
<dbReference type="SMART" id="SM00387">
    <property type="entry name" value="HATPase_c"/>
    <property type="match status" value="1"/>
</dbReference>
<dbReference type="eggNOG" id="COG2205">
    <property type="taxonomic scope" value="Bacteria"/>
</dbReference>
<proteinExistence type="predicted"/>
<evidence type="ECO:0000256" key="16">
    <source>
        <dbReference type="SAM" id="Coils"/>
    </source>
</evidence>
<dbReference type="InterPro" id="IPR003661">
    <property type="entry name" value="HisK_dim/P_dom"/>
</dbReference>
<keyword evidence="23" id="KW-1185">Reference proteome</keyword>
<evidence type="ECO:0000259" key="18">
    <source>
        <dbReference type="PROSITE" id="PS50109"/>
    </source>
</evidence>
<evidence type="ECO:0000256" key="2">
    <source>
        <dbReference type="ARBA" id="ARBA00001541"/>
    </source>
</evidence>
<evidence type="ECO:0000256" key="6">
    <source>
        <dbReference type="ARBA" id="ARBA00022603"/>
    </source>
</evidence>
<dbReference type="Pfam" id="PF00072">
    <property type="entry name" value="Response_reg"/>
    <property type="match status" value="1"/>
</dbReference>
<dbReference type="Gene3D" id="3.40.50.2300">
    <property type="match status" value="1"/>
</dbReference>
<dbReference type="InterPro" id="IPR022641">
    <property type="entry name" value="CheR_N"/>
</dbReference>
<comment type="catalytic activity">
    <reaction evidence="2">
        <text>L-glutamyl-[protein] + S-adenosyl-L-methionine = [protein]-L-glutamate 5-O-methyl ester + S-adenosyl-L-homocysteine</text>
        <dbReference type="Rhea" id="RHEA:24452"/>
        <dbReference type="Rhea" id="RHEA-COMP:10208"/>
        <dbReference type="Rhea" id="RHEA-COMP:10311"/>
        <dbReference type="ChEBI" id="CHEBI:29973"/>
        <dbReference type="ChEBI" id="CHEBI:57856"/>
        <dbReference type="ChEBI" id="CHEBI:59789"/>
        <dbReference type="ChEBI" id="CHEBI:82795"/>
        <dbReference type="EC" id="2.1.1.80"/>
    </reaction>
</comment>
<evidence type="ECO:0000256" key="14">
    <source>
        <dbReference type="PROSITE-ProRule" id="PRU00050"/>
    </source>
</evidence>
<dbReference type="eggNOG" id="COG1352">
    <property type="taxonomic scope" value="Bacteria"/>
</dbReference>
<dbReference type="PANTHER" id="PTHR24422">
    <property type="entry name" value="CHEMOTAXIS PROTEIN METHYLTRANSFERASE"/>
    <property type="match status" value="1"/>
</dbReference>
<dbReference type="Gene3D" id="3.30.450.20">
    <property type="entry name" value="PAS domain"/>
    <property type="match status" value="2"/>
</dbReference>
<dbReference type="Pfam" id="PF01339">
    <property type="entry name" value="CheB_methylest"/>
    <property type="match status" value="1"/>
</dbReference>
<dbReference type="InterPro" id="IPR013656">
    <property type="entry name" value="PAS_4"/>
</dbReference>
<sequence>MRKQTRKAPPAKKGRHKAVSGAVPRKPTVLPPKRVLRKSFPVVGIGASAGGLEAFTQLLALLPPGTGMSFVFIQHLSATHTSFLREALSKATQMPVIQARDGMRVEPNHLYVIPPGADMEIADDALSLRARVDEAHKPHLPIDIFLRSLAAARGSQSIGVILSGTASDGTEGLRAIKEESGITLAQDPRSAKFGEMPQSAVQAGVVDLSLALPQLAQELIRLSQHAYPTAAQMGRPRYIPDSRMLARLFALVRDAVGIDFSEYKSATFERRLARRMALRRMESLSDYVKLLEQTPGEARALYEDILIHVTAFFRDPEAFEALKTHVFPVLLKRNSKKVTFRLWVAGCSTGEEVYSLAISLVEFLEEAQSQGEIQIFGSDISEQAIEKARAGLYPESALQDLSKERKARFFTQTEGGYRISKAVRELCVFVRHDLARDPPFSKLDLVSCRNVLIYFIPELQKRALATFHYCLNDPGFLLLGRTENVSGLSPFFTPVDKAQKLLARVTGSSRLRFSRGAGLKLAEKPVVGRAALAHARPPLDEVRRIDRLLLSRYAPPGVVINDKLEILQFRGHTGPYLEQTPGEPQFNILKMAREGLLSPLRLALAQAKKQDAPTRVEGVRLDQNGTTSLCDIVVVPIEGLPGQEEPLKMVVFEEGDLSGKRVKKPFRSETASPAKARDAVGVTAMKRELAATRDYLQSLLEEHGRTNDALASTNEELVSGNEELQSLNEELETAKEELQSTNEELTTVNDELHSRNQELNLANGDLVNLLDTVDIPVIILDLERRIRRFTPKARSIMNVLPSDVGRPLEDITLNVSVPDLGAQVAEVMKTARVREFEVQNWTGHWFRMHLRPYKTPENRIDGAILSLVDIDALKHQVSQVEWARDDATGIVEAVQVPLVVLDGRMRLLSANKAFYQAYPASAAETVAKSLFELSGGAWDVPELRAALGQMLAKNTFLEGLELEHVFAHVGKRRMSLSARSVHSRTGLPMLLLAIEDITERKQRELERAELLAHAQQAKEEAERANRAKDQFLATLSHELRTPLSTMLMQAQLLRRGTMDDAKIKRASEAIERSTKMQVQLIDDLLDVSRIVTGKLRMEFQTVHLPGVVQAALESVSAQAERKSILFETTLDESLGPVSGDPTRLQQIVWNLLANAIKFSAEGQRVSVVLERMEGSARLQVSDRGAGIEAEALQRIFDRFMQEDSSSTRVFGGLGLGLAIVRHLVELHGGTVQAESPGKGQGAIFTVILPLMPVRLGQTGAARPDEPEHTRGSPGPQNAGVSSRLKGLRILVVDDEPGTRESAAELLGQAGAEVRTAESVVTALALLQDFMPEVLLSDVAMPGQDGYTLIRAVRALSPERGGNIPAIALTALVGDADRRAVLSAGFQRHLAKPIDIDRLMDAVEETWVGAASLKAGSVRGP</sequence>
<keyword evidence="12" id="KW-0902">Two-component regulatory system</keyword>
<dbReference type="InterPro" id="IPR036804">
    <property type="entry name" value="CheR_N_sf"/>
</dbReference>
<keyword evidence="14" id="KW-0378">Hydrolase</keyword>
<keyword evidence="4" id="KW-1003">Cell membrane</keyword>
<dbReference type="InterPro" id="IPR035909">
    <property type="entry name" value="CheB_C"/>
</dbReference>
<dbReference type="GO" id="GO:0032259">
    <property type="term" value="P:methylation"/>
    <property type="evidence" value="ECO:0007669"/>
    <property type="project" value="UniProtKB-KW"/>
</dbReference>
<dbReference type="STRING" id="378806.STAUR_7112"/>
<dbReference type="SUPFAM" id="SSF55874">
    <property type="entry name" value="ATPase domain of HSP90 chaperone/DNA topoisomerase II/histidine kinase"/>
    <property type="match status" value="1"/>
</dbReference>
<dbReference type="CDD" id="cd16434">
    <property type="entry name" value="CheB-CheR_fusion"/>
    <property type="match status" value="1"/>
</dbReference>
<evidence type="ECO:0000256" key="7">
    <source>
        <dbReference type="ARBA" id="ARBA00022679"/>
    </source>
</evidence>
<evidence type="ECO:0000256" key="12">
    <source>
        <dbReference type="ARBA" id="ARBA00023012"/>
    </source>
</evidence>
<keyword evidence="9" id="KW-0547">Nucleotide-binding</keyword>
<dbReference type="CDD" id="cd17580">
    <property type="entry name" value="REC_2_DhkD-like"/>
    <property type="match status" value="1"/>
</dbReference>
<dbReference type="Pfam" id="PF13596">
    <property type="entry name" value="PAS_10"/>
    <property type="match status" value="1"/>
</dbReference>
<feature type="compositionally biased region" description="Basic residues" evidence="17">
    <location>
        <begin position="1"/>
        <end position="18"/>
    </location>
</feature>
<evidence type="ECO:0000256" key="13">
    <source>
        <dbReference type="ARBA" id="ARBA00023136"/>
    </source>
</evidence>
<keyword evidence="11" id="KW-0067">ATP-binding</keyword>
<dbReference type="PRINTS" id="PR00996">
    <property type="entry name" value="CHERMTFRASE"/>
</dbReference>
<dbReference type="InterPro" id="IPR000673">
    <property type="entry name" value="Sig_transdc_resp-reg_Me-estase"/>
</dbReference>
<dbReference type="GO" id="GO:0006935">
    <property type="term" value="P:chemotaxis"/>
    <property type="evidence" value="ECO:0007669"/>
    <property type="project" value="UniProtKB-UniRule"/>
</dbReference>
<dbReference type="CDD" id="cd16922">
    <property type="entry name" value="HATPase_EvgS-ArcB-TorS-like"/>
    <property type="match status" value="1"/>
</dbReference>
<organism evidence="22 23">
    <name type="scientific">Stigmatella aurantiaca (strain DW4/3-1)</name>
    <dbReference type="NCBI Taxonomy" id="378806"/>
    <lineage>
        <taxon>Bacteria</taxon>
        <taxon>Pseudomonadati</taxon>
        <taxon>Myxococcota</taxon>
        <taxon>Myxococcia</taxon>
        <taxon>Myxococcales</taxon>
        <taxon>Cystobacterineae</taxon>
        <taxon>Archangiaceae</taxon>
        <taxon>Stigmatella</taxon>
    </lineage>
</organism>
<dbReference type="SUPFAM" id="SSF47757">
    <property type="entry name" value="Chemotaxis receptor methyltransferase CheR, N-terminal domain"/>
    <property type="match status" value="1"/>
</dbReference>
<dbReference type="Gene3D" id="3.40.50.150">
    <property type="entry name" value="Vaccinia Virus protein VP39"/>
    <property type="match status" value="1"/>
</dbReference>
<evidence type="ECO:0000256" key="5">
    <source>
        <dbReference type="ARBA" id="ARBA00022553"/>
    </source>
</evidence>
<dbReference type="PANTHER" id="PTHR24422:SF27">
    <property type="entry name" value="PROTEIN-GLUTAMATE O-METHYLTRANSFERASE"/>
    <property type="match status" value="1"/>
</dbReference>
<evidence type="ECO:0000259" key="21">
    <source>
        <dbReference type="PROSITE" id="PS50123"/>
    </source>
</evidence>
<dbReference type="Gene3D" id="3.40.50.180">
    <property type="entry name" value="Methylesterase CheB, C-terminal domain"/>
    <property type="match status" value="1"/>
</dbReference>
<protein>
    <submittedName>
        <fullName evidence="22">Sensor protein</fullName>
    </submittedName>
</protein>
<dbReference type="GO" id="GO:0005886">
    <property type="term" value="C:plasma membrane"/>
    <property type="evidence" value="ECO:0007669"/>
    <property type="project" value="UniProtKB-SubCell"/>
</dbReference>
<dbReference type="Gene3D" id="3.30.565.10">
    <property type="entry name" value="Histidine kinase-like ATPase, C-terminal domain"/>
    <property type="match status" value="1"/>
</dbReference>
<dbReference type="InterPro" id="IPR001789">
    <property type="entry name" value="Sig_transdc_resp-reg_receiver"/>
</dbReference>
<feature type="coiled-coil region" evidence="16">
    <location>
        <begin position="998"/>
        <end position="1034"/>
    </location>
</feature>
<keyword evidence="5 15" id="KW-0597">Phosphoprotein</keyword>
<keyword evidence="7" id="KW-0808">Transferase</keyword>
<dbReference type="InterPro" id="IPR029063">
    <property type="entry name" value="SAM-dependent_MTases_sf"/>
</dbReference>
<evidence type="ECO:0000313" key="22">
    <source>
        <dbReference type="EMBL" id="ADO74868.1"/>
    </source>
</evidence>
<dbReference type="InterPro" id="IPR036890">
    <property type="entry name" value="HATPase_C_sf"/>
</dbReference>
<dbReference type="KEGG" id="sur:STAUR_7112"/>
<keyword evidence="6" id="KW-0489">Methyltransferase</keyword>
<dbReference type="Pfam" id="PF03705">
    <property type="entry name" value="CheR_N"/>
    <property type="match status" value="1"/>
</dbReference>
<dbReference type="PROSITE" id="PS50122">
    <property type="entry name" value="CHEB"/>
    <property type="match status" value="1"/>
</dbReference>
<feature type="domain" description="Response regulatory" evidence="19">
    <location>
        <begin position="1288"/>
        <end position="1406"/>
    </location>
</feature>
<dbReference type="PROSITE" id="PS50110">
    <property type="entry name" value="RESPONSE_REGULATORY"/>
    <property type="match status" value="1"/>
</dbReference>
<dbReference type="InterPro" id="IPR035965">
    <property type="entry name" value="PAS-like_dom_sf"/>
</dbReference>
<dbReference type="eggNOG" id="COG2201">
    <property type="taxonomic scope" value="Bacteria"/>
</dbReference>
<dbReference type="SUPFAM" id="SSF55785">
    <property type="entry name" value="PYP-like sensor domain (PAS domain)"/>
    <property type="match status" value="2"/>
</dbReference>
<dbReference type="GO" id="GO:0000155">
    <property type="term" value="F:phosphorelay sensor kinase activity"/>
    <property type="evidence" value="ECO:0007669"/>
    <property type="project" value="InterPro"/>
</dbReference>
<dbReference type="Gene3D" id="1.10.155.10">
    <property type="entry name" value="Chemotaxis receptor methyltransferase CheR, N-terminal domain"/>
    <property type="match status" value="1"/>
</dbReference>
<keyword evidence="13" id="KW-0472">Membrane</keyword>
<evidence type="ECO:0000256" key="15">
    <source>
        <dbReference type="PROSITE-ProRule" id="PRU00169"/>
    </source>
</evidence>
<reference evidence="22 23" key="1">
    <citation type="journal article" date="2011" name="Mol. Biol. Evol.">
        <title>Comparative genomic analysis of fruiting body formation in Myxococcales.</title>
        <authorList>
            <person name="Huntley S."/>
            <person name="Hamann N."/>
            <person name="Wegener-Feldbrugge S."/>
            <person name="Treuner-Lange A."/>
            <person name="Kube M."/>
            <person name="Reinhardt R."/>
            <person name="Klages S."/>
            <person name="Muller R."/>
            <person name="Ronning C.M."/>
            <person name="Nierman W.C."/>
            <person name="Sogaard-Andersen L."/>
        </authorList>
    </citation>
    <scope>NUCLEOTIDE SEQUENCE [LARGE SCALE GENOMIC DNA]</scope>
    <source>
        <strain evidence="22 23">DW4/3-1</strain>
    </source>
</reference>
<dbReference type="InterPro" id="IPR000780">
    <property type="entry name" value="CheR_MeTrfase"/>
</dbReference>
<evidence type="ECO:0000259" key="19">
    <source>
        <dbReference type="PROSITE" id="PS50110"/>
    </source>
</evidence>
<dbReference type="InterPro" id="IPR050903">
    <property type="entry name" value="Bact_Chemotaxis_MeTrfase"/>
</dbReference>
<feature type="domain" description="Histidine kinase" evidence="18">
    <location>
        <begin position="1034"/>
        <end position="1252"/>
    </location>
</feature>
<dbReference type="GO" id="GO:0005737">
    <property type="term" value="C:cytoplasm"/>
    <property type="evidence" value="ECO:0007669"/>
    <property type="project" value="InterPro"/>
</dbReference>
<evidence type="ECO:0000259" key="20">
    <source>
        <dbReference type="PROSITE" id="PS50122"/>
    </source>
</evidence>
<keyword evidence="10" id="KW-0418">Kinase</keyword>
<feature type="active site" evidence="14">
    <location>
        <position position="48"/>
    </location>
</feature>
<keyword evidence="8" id="KW-0949">S-adenosyl-L-methionine</keyword>
<dbReference type="GO" id="GO:0008983">
    <property type="term" value="F:protein-glutamate O-methyltransferase activity"/>
    <property type="evidence" value="ECO:0007669"/>
    <property type="project" value="UniProtKB-EC"/>
</dbReference>
<dbReference type="SMART" id="SM00091">
    <property type="entry name" value="PAS"/>
    <property type="match status" value="2"/>
</dbReference>
<dbReference type="Pfam" id="PF08448">
    <property type="entry name" value="PAS_4"/>
    <property type="match status" value="1"/>
</dbReference>
<dbReference type="InterPro" id="IPR036097">
    <property type="entry name" value="HisK_dim/P_sf"/>
</dbReference>
<dbReference type="SUPFAM" id="SSF52172">
    <property type="entry name" value="CheY-like"/>
    <property type="match status" value="1"/>
</dbReference>
<dbReference type="InterPro" id="IPR011006">
    <property type="entry name" value="CheY-like_superfamily"/>
</dbReference>
<feature type="region of interest" description="Disordered" evidence="17">
    <location>
        <begin position="1"/>
        <end position="27"/>
    </location>
</feature>
<evidence type="ECO:0000256" key="11">
    <source>
        <dbReference type="ARBA" id="ARBA00022840"/>
    </source>
</evidence>
<dbReference type="SMART" id="SM00138">
    <property type="entry name" value="MeTrc"/>
    <property type="match status" value="1"/>
</dbReference>
<dbReference type="HOGENOM" id="CLU_000892_2_2_7"/>
<dbReference type="InterPro" id="IPR005467">
    <property type="entry name" value="His_kinase_dom"/>
</dbReference>
<dbReference type="PROSITE" id="PS50109">
    <property type="entry name" value="HIS_KIN"/>
    <property type="match status" value="1"/>
</dbReference>
<comment type="catalytic activity">
    <reaction evidence="1">
        <text>ATP + protein L-histidine = ADP + protein N-phospho-L-histidine.</text>
        <dbReference type="EC" id="2.7.13.3"/>
    </reaction>
</comment>
<evidence type="ECO:0000256" key="3">
    <source>
        <dbReference type="ARBA" id="ARBA00004236"/>
    </source>
</evidence>
<dbReference type="SMART" id="SM00388">
    <property type="entry name" value="HisKA"/>
    <property type="match status" value="1"/>
</dbReference>
<evidence type="ECO:0000256" key="9">
    <source>
        <dbReference type="ARBA" id="ARBA00022741"/>
    </source>
</evidence>
<feature type="active site" evidence="14">
    <location>
        <position position="168"/>
    </location>
</feature>
<feature type="domain" description="CheR-type methyltransferase" evidence="21">
    <location>
        <begin position="245"/>
        <end position="516"/>
    </location>
</feature>
<dbReference type="FunFam" id="3.30.565.10:FF:000023">
    <property type="entry name" value="PAS domain-containing sensor histidine kinase"/>
    <property type="match status" value="1"/>
</dbReference>
<dbReference type="EMBL" id="CP002271">
    <property type="protein sequence ID" value="ADO74868.1"/>
    <property type="molecule type" value="Genomic_DNA"/>
</dbReference>
<evidence type="ECO:0000256" key="17">
    <source>
        <dbReference type="SAM" id="MobiDB-lite"/>
    </source>
</evidence>
<feature type="active site" evidence="14">
    <location>
        <position position="75"/>
    </location>
</feature>
<dbReference type="GO" id="GO:0000156">
    <property type="term" value="F:phosphorelay response regulator activity"/>
    <property type="evidence" value="ECO:0007669"/>
    <property type="project" value="InterPro"/>
</dbReference>
<dbReference type="InterPro" id="IPR000014">
    <property type="entry name" value="PAS"/>
</dbReference>
<dbReference type="Proteomes" id="UP000001351">
    <property type="component" value="Chromosome"/>
</dbReference>
<evidence type="ECO:0000256" key="1">
    <source>
        <dbReference type="ARBA" id="ARBA00000085"/>
    </source>
</evidence>
<feature type="region of interest" description="Disordered" evidence="17">
    <location>
        <begin position="1257"/>
        <end position="1281"/>
    </location>
</feature>
<keyword evidence="14" id="KW-0145">Chemotaxis</keyword>
<feature type="coiled-coil region" evidence="16">
    <location>
        <begin position="710"/>
        <end position="762"/>
    </location>
</feature>
<dbReference type="SUPFAM" id="SSF47384">
    <property type="entry name" value="Homodimeric domain of signal transducing histidine kinase"/>
    <property type="match status" value="1"/>
</dbReference>
<evidence type="ECO:0000256" key="10">
    <source>
        <dbReference type="ARBA" id="ARBA00022777"/>
    </source>
</evidence>
<dbReference type="eggNOG" id="COG0784">
    <property type="taxonomic scope" value="Bacteria"/>
</dbReference>
<keyword evidence="16" id="KW-0175">Coiled coil</keyword>
<evidence type="ECO:0000313" key="23">
    <source>
        <dbReference type="Proteomes" id="UP000001351"/>
    </source>
</evidence>
<dbReference type="Gene3D" id="1.10.287.130">
    <property type="match status" value="1"/>
</dbReference>